<evidence type="ECO:0000256" key="2">
    <source>
        <dbReference type="ARBA" id="ARBA00022448"/>
    </source>
</evidence>
<gene>
    <name evidence="6" type="ORF">MNBD_CHLOROFLEXI01-3961</name>
</gene>
<dbReference type="GO" id="GO:0016887">
    <property type="term" value="F:ATP hydrolysis activity"/>
    <property type="evidence" value="ECO:0007669"/>
    <property type="project" value="InterPro"/>
</dbReference>
<evidence type="ECO:0000256" key="3">
    <source>
        <dbReference type="ARBA" id="ARBA00022741"/>
    </source>
</evidence>
<dbReference type="GO" id="GO:0140359">
    <property type="term" value="F:ABC-type transporter activity"/>
    <property type="evidence" value="ECO:0007669"/>
    <property type="project" value="InterPro"/>
</dbReference>
<dbReference type="CDD" id="cd10147">
    <property type="entry name" value="Wzt_C-like"/>
    <property type="match status" value="1"/>
</dbReference>
<dbReference type="CDD" id="cd03220">
    <property type="entry name" value="ABC_KpsT_Wzt"/>
    <property type="match status" value="1"/>
</dbReference>
<dbReference type="PANTHER" id="PTHR46743">
    <property type="entry name" value="TEICHOIC ACIDS EXPORT ATP-BINDING PROTEIN TAGH"/>
    <property type="match status" value="1"/>
</dbReference>
<evidence type="ECO:0000313" key="6">
    <source>
        <dbReference type="EMBL" id="VAW42263.1"/>
    </source>
</evidence>
<dbReference type="PROSITE" id="PS50893">
    <property type="entry name" value="ABC_TRANSPORTER_2"/>
    <property type="match status" value="1"/>
</dbReference>
<dbReference type="Gene3D" id="2.70.50.60">
    <property type="entry name" value="abc- transporter (atp binding component) like domain"/>
    <property type="match status" value="1"/>
</dbReference>
<dbReference type="InterPro" id="IPR003593">
    <property type="entry name" value="AAA+_ATPase"/>
</dbReference>
<dbReference type="InterPro" id="IPR027417">
    <property type="entry name" value="P-loop_NTPase"/>
</dbReference>
<dbReference type="EC" id="3.6.3.40" evidence="6"/>
<comment type="similarity">
    <text evidence="1">Belongs to the ABC transporter superfamily.</text>
</comment>
<reference evidence="6" key="1">
    <citation type="submission" date="2018-06" db="EMBL/GenBank/DDBJ databases">
        <authorList>
            <person name="Zhirakovskaya E."/>
        </authorList>
    </citation>
    <scope>NUCLEOTIDE SEQUENCE</scope>
</reference>
<dbReference type="SMART" id="SM00382">
    <property type="entry name" value="AAA"/>
    <property type="match status" value="1"/>
</dbReference>
<dbReference type="InterPro" id="IPR050683">
    <property type="entry name" value="Bact_Polysacc_Export_ATP-bd"/>
</dbReference>
<dbReference type="InterPro" id="IPR015860">
    <property type="entry name" value="ABC_transpr_TagH-like"/>
</dbReference>
<dbReference type="InterPro" id="IPR029439">
    <property type="entry name" value="Wzt_C"/>
</dbReference>
<evidence type="ECO:0000256" key="1">
    <source>
        <dbReference type="ARBA" id="ARBA00005417"/>
    </source>
</evidence>
<dbReference type="GO" id="GO:0016020">
    <property type="term" value="C:membrane"/>
    <property type="evidence" value="ECO:0007669"/>
    <property type="project" value="InterPro"/>
</dbReference>
<name>A0A3B0VPS3_9ZZZZ</name>
<sequence>MEMFISLFSWRKKRKRDKEMLWAVRGVSFDVLPGQCFGIVGRNGSGKSTILKLIARILRPNNGRIIINGRVSALLELGAGFHPDLTGRENIFLNAALLGFDEASTHAYYDRIVAFSEMEEFIDMPVKHYSSGMYMRLGFSVAIHMQPDILIVDEILAVGDQAFQSKCVNAIMEMKNSGTTIIIVSHNINLVRTLCTHILWIDKGAPQAYGPVDEIAAEYVAHAYQHKGQSMSDVIVRSGSGDIEITNTRFLDADGQPQETFATGDPMTIEIGYLAHKPIPNPEFGLAIFRQDGVQVNGPNTKLAGVDLGIIEGTGVVQYAIASLPLLPADYLVTTAVHDGRTHQCYDYHKQAYTFRISQGATQELDGLVVLPAQWQGTNLV</sequence>
<protein>
    <submittedName>
        <fullName evidence="6">Teichoic acid export ATP-binding protein TagH</fullName>
        <ecNumber evidence="6">3.6.3.40</ecNumber>
    </submittedName>
</protein>
<dbReference type="AlphaFoldDB" id="A0A3B0VPS3"/>
<keyword evidence="6" id="KW-0378">Hydrolase</keyword>
<dbReference type="GO" id="GO:0005524">
    <property type="term" value="F:ATP binding"/>
    <property type="evidence" value="ECO:0007669"/>
    <property type="project" value="UniProtKB-KW"/>
</dbReference>
<dbReference type="Pfam" id="PF14524">
    <property type="entry name" value="Wzt_C"/>
    <property type="match status" value="1"/>
</dbReference>
<dbReference type="Pfam" id="PF00005">
    <property type="entry name" value="ABC_tran"/>
    <property type="match status" value="1"/>
</dbReference>
<keyword evidence="4 6" id="KW-0067">ATP-binding</keyword>
<dbReference type="InterPro" id="IPR003439">
    <property type="entry name" value="ABC_transporter-like_ATP-bd"/>
</dbReference>
<proteinExistence type="inferred from homology"/>
<evidence type="ECO:0000256" key="4">
    <source>
        <dbReference type="ARBA" id="ARBA00022840"/>
    </source>
</evidence>
<dbReference type="EMBL" id="UOEU01000904">
    <property type="protein sequence ID" value="VAW42263.1"/>
    <property type="molecule type" value="Genomic_DNA"/>
</dbReference>
<evidence type="ECO:0000259" key="5">
    <source>
        <dbReference type="PROSITE" id="PS50893"/>
    </source>
</evidence>
<organism evidence="6">
    <name type="scientific">hydrothermal vent metagenome</name>
    <dbReference type="NCBI Taxonomy" id="652676"/>
    <lineage>
        <taxon>unclassified sequences</taxon>
        <taxon>metagenomes</taxon>
        <taxon>ecological metagenomes</taxon>
    </lineage>
</organism>
<feature type="domain" description="ABC transporter" evidence="5">
    <location>
        <begin position="5"/>
        <end position="228"/>
    </location>
</feature>
<dbReference type="PANTHER" id="PTHR46743:SF2">
    <property type="entry name" value="TEICHOIC ACIDS EXPORT ATP-BINDING PROTEIN TAGH"/>
    <property type="match status" value="1"/>
</dbReference>
<dbReference type="SUPFAM" id="SSF52540">
    <property type="entry name" value="P-loop containing nucleoside triphosphate hydrolases"/>
    <property type="match status" value="1"/>
</dbReference>
<dbReference type="Gene3D" id="3.40.50.300">
    <property type="entry name" value="P-loop containing nucleotide triphosphate hydrolases"/>
    <property type="match status" value="1"/>
</dbReference>
<keyword evidence="2" id="KW-0813">Transport</keyword>
<keyword evidence="3" id="KW-0547">Nucleotide-binding</keyword>
<accession>A0A3B0VPS3</accession>